<accession>A0A5B0S8J1</accession>
<evidence type="ECO:0000313" key="1">
    <source>
        <dbReference type="EMBL" id="KAA1134416.1"/>
    </source>
</evidence>
<dbReference type="Proteomes" id="UP000325313">
    <property type="component" value="Unassembled WGS sequence"/>
</dbReference>
<evidence type="ECO:0000313" key="2">
    <source>
        <dbReference type="Proteomes" id="UP000325313"/>
    </source>
</evidence>
<reference evidence="1 2" key="1">
    <citation type="submission" date="2019-05" db="EMBL/GenBank/DDBJ databases">
        <title>Emergence of the Ug99 lineage of the wheat stem rust pathogen through somatic hybridization.</title>
        <authorList>
            <person name="Li F."/>
            <person name="Upadhyaya N.M."/>
            <person name="Sperschneider J."/>
            <person name="Matny O."/>
            <person name="Nguyen-Phuc H."/>
            <person name="Mago R."/>
            <person name="Raley C."/>
            <person name="Miller M.E."/>
            <person name="Silverstein K.A.T."/>
            <person name="Henningsen E."/>
            <person name="Hirsch C.D."/>
            <person name="Visser B."/>
            <person name="Pretorius Z.A."/>
            <person name="Steffenson B.J."/>
            <person name="Schwessinger B."/>
            <person name="Dodds P.N."/>
            <person name="Figueroa M."/>
        </authorList>
    </citation>
    <scope>NUCLEOTIDE SEQUENCE [LARGE SCALE GENOMIC DNA]</scope>
    <source>
        <strain evidence="1 2">Ug99</strain>
    </source>
</reference>
<protein>
    <submittedName>
        <fullName evidence="1">Uncharacterized protein</fullName>
    </submittedName>
</protein>
<organism evidence="1 2">
    <name type="scientific">Puccinia graminis f. sp. tritici</name>
    <dbReference type="NCBI Taxonomy" id="56615"/>
    <lineage>
        <taxon>Eukaryota</taxon>
        <taxon>Fungi</taxon>
        <taxon>Dikarya</taxon>
        <taxon>Basidiomycota</taxon>
        <taxon>Pucciniomycotina</taxon>
        <taxon>Pucciniomycetes</taxon>
        <taxon>Pucciniales</taxon>
        <taxon>Pucciniaceae</taxon>
        <taxon>Puccinia</taxon>
    </lineage>
</organism>
<proteinExistence type="predicted"/>
<comment type="caution">
    <text evidence="1">The sequence shown here is derived from an EMBL/GenBank/DDBJ whole genome shotgun (WGS) entry which is preliminary data.</text>
</comment>
<sequence length="147" mass="16081">MWVSKLHTNTALYWKDDCRQSLGRLALPASVGVLVDQKLPSVEQDDKPFVGRTTDASKLASTISHGPDPSITSDKIFKLVMGASVECCGDRTQVLRMSRHDFGPSSSDVMAIASHWCLLVCELIRPGVALRVAILTPSRTIQKKVFA</sequence>
<dbReference type="AlphaFoldDB" id="A0A5B0S8J1"/>
<gene>
    <name evidence="1" type="ORF">PGTUg99_001526</name>
</gene>
<dbReference type="EMBL" id="VDEP01000064">
    <property type="protein sequence ID" value="KAA1134416.1"/>
    <property type="molecule type" value="Genomic_DNA"/>
</dbReference>
<name>A0A5B0S8J1_PUCGR</name>